<comment type="subcellular location">
    <subcellularLocation>
        <location evidence="2">Nucleus</location>
        <location evidence="2">Nucleolus</location>
    </subcellularLocation>
</comment>
<dbReference type="AlphaFoldDB" id="F8NFT8"/>
<dbReference type="InterPro" id="IPR005579">
    <property type="entry name" value="Cgr1-like"/>
</dbReference>
<dbReference type="Pfam" id="PF03879">
    <property type="entry name" value="Cgr1"/>
    <property type="match status" value="1"/>
</dbReference>
<dbReference type="OrthoDB" id="277961at2759"/>
<name>F8NFT8_SERL9</name>
<accession>F8NFT8</accession>
<evidence type="ECO:0000313" key="9">
    <source>
        <dbReference type="EMBL" id="EGO30908.1"/>
    </source>
</evidence>
<comment type="similarity">
    <text evidence="3">Belongs to the CGR1 family.</text>
</comment>
<evidence type="ECO:0000256" key="4">
    <source>
        <dbReference type="ARBA" id="ARBA00022517"/>
    </source>
</evidence>
<evidence type="ECO:0000256" key="1">
    <source>
        <dbReference type="ARBA" id="ARBA00004090"/>
    </source>
</evidence>
<dbReference type="Proteomes" id="UP000008064">
    <property type="component" value="Unassembled WGS sequence"/>
</dbReference>
<keyword evidence="4" id="KW-0690">Ribosome biogenesis</keyword>
<feature type="non-terminal residue" evidence="9">
    <location>
        <position position="219"/>
    </location>
</feature>
<evidence type="ECO:0008006" key="10">
    <source>
        <dbReference type="Google" id="ProtNLM"/>
    </source>
</evidence>
<keyword evidence="7" id="KW-0539">Nucleus</keyword>
<organism>
    <name type="scientific">Serpula lacrymans var. lacrymans (strain S7.9)</name>
    <name type="common">Dry rot fungus</name>
    <dbReference type="NCBI Taxonomy" id="578457"/>
    <lineage>
        <taxon>Eukaryota</taxon>
        <taxon>Fungi</taxon>
        <taxon>Dikarya</taxon>
        <taxon>Basidiomycota</taxon>
        <taxon>Agaricomycotina</taxon>
        <taxon>Agaricomycetes</taxon>
        <taxon>Agaricomycetidae</taxon>
        <taxon>Boletales</taxon>
        <taxon>Coniophorineae</taxon>
        <taxon>Serpulaceae</taxon>
        <taxon>Serpula</taxon>
    </lineage>
</organism>
<feature type="compositionally biased region" description="Basic and acidic residues" evidence="8">
    <location>
        <begin position="177"/>
        <end position="206"/>
    </location>
</feature>
<keyword evidence="6" id="KW-0175">Coiled coil</keyword>
<evidence type="ECO:0000256" key="8">
    <source>
        <dbReference type="SAM" id="MobiDB-lite"/>
    </source>
</evidence>
<evidence type="ECO:0000256" key="7">
    <source>
        <dbReference type="ARBA" id="ARBA00023242"/>
    </source>
</evidence>
<comment type="function">
    <text evidence="1">Involved in nucleolar integrity and required for processing of the pre-rRNA for the 60S ribosome subunit.</text>
</comment>
<evidence type="ECO:0000256" key="5">
    <source>
        <dbReference type="ARBA" id="ARBA00022552"/>
    </source>
</evidence>
<dbReference type="RefSeq" id="XP_007312792.1">
    <property type="nucleotide sequence ID" value="XM_007312730.1"/>
</dbReference>
<dbReference type="GO" id="GO:0006364">
    <property type="term" value="P:rRNA processing"/>
    <property type="evidence" value="ECO:0007669"/>
    <property type="project" value="UniProtKB-KW"/>
</dbReference>
<sequence>MLYVLSFLGTFHKTCKIVCHLRFFCLRSNPTRYRLRHSVGRGLSIYFLSGPSRPFPLPIRNRSPIPVTASVQRPSFRTMSAAPQQISTDTEAPIPITASSNGKLSGKPWKALKTATVRSQCSIGHKAKSWQDRMEKTKKEHAIKKLETELKDEKKADIKRRRDITLARRNAAEERLRLEEEKAKDGCKKSRQAETESRKDKEDKRLIHSLSRITADHAS</sequence>
<protein>
    <recommendedName>
        <fullName evidence="10">rRNA-processing protein</fullName>
    </recommendedName>
</protein>
<dbReference type="EMBL" id="GL945428">
    <property type="protein sequence ID" value="EGO30908.1"/>
    <property type="molecule type" value="Genomic_DNA"/>
</dbReference>
<evidence type="ECO:0000256" key="3">
    <source>
        <dbReference type="ARBA" id="ARBA00007869"/>
    </source>
</evidence>
<gene>
    <name evidence="9" type="ORF">SERLADRAFT_455193</name>
</gene>
<evidence type="ECO:0000256" key="2">
    <source>
        <dbReference type="ARBA" id="ARBA00004604"/>
    </source>
</evidence>
<reference evidence="9" key="1">
    <citation type="submission" date="2011-04" db="EMBL/GenBank/DDBJ databases">
        <title>Evolution of plant cell wall degrading machinery underlies the functional diversity of forest fungi.</title>
        <authorList>
            <consortium name="US DOE Joint Genome Institute (JGI-PGF)"/>
            <person name="Eastwood D.C."/>
            <person name="Floudas D."/>
            <person name="Binder M."/>
            <person name="Majcherczyk A."/>
            <person name="Schneider P."/>
            <person name="Aerts A."/>
            <person name="Asiegbu F.O."/>
            <person name="Baker S.E."/>
            <person name="Barry K."/>
            <person name="Bendiksby M."/>
            <person name="Blumentritt M."/>
            <person name="Coutinho P.M."/>
            <person name="Cullen D."/>
            <person name="Cullen D."/>
            <person name="Gathman A."/>
            <person name="Goodell B."/>
            <person name="Henrissat B."/>
            <person name="Ihrmark K."/>
            <person name="Kauserud H."/>
            <person name="Kohler A."/>
            <person name="LaButti K."/>
            <person name="Lapidus A."/>
            <person name="Lavin J.L."/>
            <person name="Lee Y.-H."/>
            <person name="Lindquist E."/>
            <person name="Lilly W."/>
            <person name="Lucas S."/>
            <person name="Morin E."/>
            <person name="Murat C."/>
            <person name="Oguiza J.A."/>
            <person name="Park J."/>
            <person name="Pisabarro A.G."/>
            <person name="Riley R."/>
            <person name="Rosling A."/>
            <person name="Salamov A."/>
            <person name="Schmidt O."/>
            <person name="Schmutz J."/>
            <person name="Skrede I."/>
            <person name="Stenlid J."/>
            <person name="Wiebenga A."/>
            <person name="Xie X."/>
            <person name="Kues U."/>
            <person name="Hibbett D.S."/>
            <person name="Hoffmeister D."/>
            <person name="Hogberg N."/>
            <person name="Martin F."/>
            <person name="Grigoriev I.V."/>
            <person name="Watkinson S.C."/>
        </authorList>
    </citation>
    <scope>NUCLEOTIDE SEQUENCE</scope>
    <source>
        <strain evidence="9">S7.9</strain>
    </source>
</reference>
<keyword evidence="5" id="KW-0698">rRNA processing</keyword>
<feature type="region of interest" description="Disordered" evidence="8">
    <location>
        <begin position="177"/>
        <end position="219"/>
    </location>
</feature>
<dbReference type="GeneID" id="18817141"/>
<dbReference type="KEGG" id="sla:SERLADRAFT_455193"/>
<dbReference type="HOGENOM" id="CLU_1264289_0_0_1"/>
<evidence type="ECO:0000256" key="6">
    <source>
        <dbReference type="ARBA" id="ARBA00023054"/>
    </source>
</evidence>
<dbReference type="GO" id="GO:0005730">
    <property type="term" value="C:nucleolus"/>
    <property type="evidence" value="ECO:0007669"/>
    <property type="project" value="UniProtKB-SubCell"/>
</dbReference>
<proteinExistence type="inferred from homology"/>